<accession>A0A166ACP2</accession>
<evidence type="ECO:0000313" key="4">
    <source>
        <dbReference type="Proteomes" id="UP000077266"/>
    </source>
</evidence>
<gene>
    <name evidence="3" type="ORF">EXIGLDRAFT_770577</name>
</gene>
<feature type="domain" description="EGF-like" evidence="2">
    <location>
        <begin position="8"/>
        <end position="19"/>
    </location>
</feature>
<protein>
    <recommendedName>
        <fullName evidence="2">EGF-like domain-containing protein</fullName>
    </recommendedName>
</protein>
<dbReference type="InterPro" id="IPR000742">
    <property type="entry name" value="EGF"/>
</dbReference>
<dbReference type="Proteomes" id="UP000077266">
    <property type="component" value="Unassembled WGS sequence"/>
</dbReference>
<keyword evidence="4" id="KW-1185">Reference proteome</keyword>
<dbReference type="EMBL" id="KV426043">
    <property type="protein sequence ID" value="KZV90679.1"/>
    <property type="molecule type" value="Genomic_DNA"/>
</dbReference>
<dbReference type="InParanoid" id="A0A166ACP2"/>
<evidence type="ECO:0000256" key="1">
    <source>
        <dbReference type="SAM" id="MobiDB-lite"/>
    </source>
</evidence>
<dbReference type="PROSITE" id="PS00022">
    <property type="entry name" value="EGF_1"/>
    <property type="match status" value="1"/>
</dbReference>
<evidence type="ECO:0000313" key="3">
    <source>
        <dbReference type="EMBL" id="KZV90679.1"/>
    </source>
</evidence>
<sequence length="160" mass="17467">MSKPSPTCLCHAEHQGPSCADALPPPHPRQVDIPISITPTTTNLVAELRDLDLSALAAAPPPANPPTGPTADRARTQETDDLGEPRVIRSYIAYIKIYREISHLIGCIRGLQHQLHLALERMDEVAATAKRDLERFRACEKISLSLRPALTVVGDRLLAT</sequence>
<name>A0A166ACP2_EXIGL</name>
<feature type="region of interest" description="Disordered" evidence="1">
    <location>
        <begin position="55"/>
        <end position="82"/>
    </location>
</feature>
<feature type="compositionally biased region" description="Pro residues" evidence="1">
    <location>
        <begin position="59"/>
        <end position="68"/>
    </location>
</feature>
<evidence type="ECO:0000259" key="2">
    <source>
        <dbReference type="PROSITE" id="PS00022"/>
    </source>
</evidence>
<reference evidence="3 4" key="1">
    <citation type="journal article" date="2016" name="Mol. Biol. Evol.">
        <title>Comparative Genomics of Early-Diverging Mushroom-Forming Fungi Provides Insights into the Origins of Lignocellulose Decay Capabilities.</title>
        <authorList>
            <person name="Nagy L.G."/>
            <person name="Riley R."/>
            <person name="Tritt A."/>
            <person name="Adam C."/>
            <person name="Daum C."/>
            <person name="Floudas D."/>
            <person name="Sun H."/>
            <person name="Yadav J.S."/>
            <person name="Pangilinan J."/>
            <person name="Larsson K.H."/>
            <person name="Matsuura K."/>
            <person name="Barry K."/>
            <person name="Labutti K."/>
            <person name="Kuo R."/>
            <person name="Ohm R.A."/>
            <person name="Bhattacharya S.S."/>
            <person name="Shirouzu T."/>
            <person name="Yoshinaga Y."/>
            <person name="Martin F.M."/>
            <person name="Grigoriev I.V."/>
            <person name="Hibbett D.S."/>
        </authorList>
    </citation>
    <scope>NUCLEOTIDE SEQUENCE [LARGE SCALE GENOMIC DNA]</scope>
    <source>
        <strain evidence="3 4">HHB12029</strain>
    </source>
</reference>
<organism evidence="3 4">
    <name type="scientific">Exidia glandulosa HHB12029</name>
    <dbReference type="NCBI Taxonomy" id="1314781"/>
    <lineage>
        <taxon>Eukaryota</taxon>
        <taxon>Fungi</taxon>
        <taxon>Dikarya</taxon>
        <taxon>Basidiomycota</taxon>
        <taxon>Agaricomycotina</taxon>
        <taxon>Agaricomycetes</taxon>
        <taxon>Auriculariales</taxon>
        <taxon>Exidiaceae</taxon>
        <taxon>Exidia</taxon>
    </lineage>
</organism>
<dbReference type="AlphaFoldDB" id="A0A166ACP2"/>
<feature type="compositionally biased region" description="Basic and acidic residues" evidence="1">
    <location>
        <begin position="72"/>
        <end position="82"/>
    </location>
</feature>
<proteinExistence type="predicted"/>